<name>A0A6N6JCD5_9RHOB</name>
<dbReference type="RefSeq" id="WP_159804710.1">
    <property type="nucleotide sequence ID" value="NZ_BLJE01000001.1"/>
</dbReference>
<evidence type="ECO:0000256" key="5">
    <source>
        <dbReference type="SAM" id="SignalP"/>
    </source>
</evidence>
<evidence type="ECO:0000256" key="1">
    <source>
        <dbReference type="ARBA" id="ARBA00004141"/>
    </source>
</evidence>
<dbReference type="Pfam" id="PF13675">
    <property type="entry name" value="PilJ"/>
    <property type="match status" value="1"/>
</dbReference>
<feature type="signal peptide" evidence="5">
    <location>
        <begin position="1"/>
        <end position="28"/>
    </location>
</feature>
<keyword evidence="3" id="KW-1133">Transmembrane helix</keyword>
<evidence type="ECO:0000256" key="3">
    <source>
        <dbReference type="ARBA" id="ARBA00022989"/>
    </source>
</evidence>
<comment type="caution">
    <text evidence="7">The sequence shown here is derived from an EMBL/GenBank/DDBJ whole genome shotgun (WGS) entry which is preliminary data.</text>
</comment>
<dbReference type="OrthoDB" id="195732at2"/>
<dbReference type="Proteomes" id="UP000436822">
    <property type="component" value="Unassembled WGS sequence"/>
</dbReference>
<dbReference type="EMBL" id="BLJE01000001">
    <property type="protein sequence ID" value="GFE63816.1"/>
    <property type="molecule type" value="Genomic_DNA"/>
</dbReference>
<keyword evidence="2" id="KW-0812">Transmembrane</keyword>
<keyword evidence="4" id="KW-0472">Membrane</keyword>
<feature type="domain" description="NarX-like N-terminal" evidence="6">
    <location>
        <begin position="166"/>
        <end position="264"/>
    </location>
</feature>
<protein>
    <recommendedName>
        <fullName evidence="6">NarX-like N-terminal domain-containing protein</fullName>
    </recommendedName>
</protein>
<evidence type="ECO:0000313" key="7">
    <source>
        <dbReference type="EMBL" id="GFE63816.1"/>
    </source>
</evidence>
<dbReference type="AlphaFoldDB" id="A0A6N6JCD5"/>
<comment type="subcellular location">
    <subcellularLocation>
        <location evidence="1">Membrane</location>
        <topology evidence="1">Multi-pass membrane protein</topology>
    </subcellularLocation>
</comment>
<keyword evidence="8" id="KW-1185">Reference proteome</keyword>
<feature type="chain" id="PRO_5026974744" description="NarX-like N-terminal domain-containing protein" evidence="5">
    <location>
        <begin position="29"/>
        <end position="469"/>
    </location>
</feature>
<organism evidence="7 8">
    <name type="scientific">Litoreibacter roseus</name>
    <dbReference type="NCBI Taxonomy" id="2601869"/>
    <lineage>
        <taxon>Bacteria</taxon>
        <taxon>Pseudomonadati</taxon>
        <taxon>Pseudomonadota</taxon>
        <taxon>Alphaproteobacteria</taxon>
        <taxon>Rhodobacterales</taxon>
        <taxon>Roseobacteraceae</taxon>
        <taxon>Litoreibacter</taxon>
    </lineage>
</organism>
<sequence>MLFSHLPKLATYLATSAAIACAATPAAAKTAFDGSKIRVNMSNTLVMLTQQISAAGCSIKAATNVEAAREDLEAARYDFQLILDGLENGSPALSIPFAEKDPRVLRAINAVKKAWSDVDGSLGAVLTEGDTSATSEVITISQKALYDATSILASDILTAYSNPFEMSQSDALSLSFAGRQRMLGYQMSSSLCGIASGLTEAGTQETLKEYSTLYDRSLSALQNGLPAVGIQPPPSELVDGMLAQAQSEWVKVKPIVEAAVETGAPSEDAVDAMNSFVRDTKLLMGNTVTLYMLAGGDGGDVYKVALESYAENEVVKWLDEPILIEALRAQNAKHASLEQSDIDTLDLKWRAQMKEGGGEMIDGLLERPLSDWFRERVDATAGLVVEIFATDNLGLNVGQSGETGDYWQGDEAKYIHTIKDNQGTTHFSDMELDVENGVYQAQISAPVKDPESGEWIGVMIFSVNVQSLL</sequence>
<reference evidence="7 8" key="1">
    <citation type="submission" date="2019-12" db="EMBL/GenBank/DDBJ databases">
        <title>Litoreibacter badius sp. nov., a novel bacteriochlorophyll a-containing bacterium in the genus Litoreibacter.</title>
        <authorList>
            <person name="Kanamuro M."/>
            <person name="Takabe Y."/>
            <person name="Mori K."/>
            <person name="Takaichi S."/>
            <person name="Hanada S."/>
        </authorList>
    </citation>
    <scope>NUCLEOTIDE SEQUENCE [LARGE SCALE GENOMIC DNA]</scope>
    <source>
        <strain evidence="7 8">K6</strain>
    </source>
</reference>
<dbReference type="GO" id="GO:0016020">
    <property type="term" value="C:membrane"/>
    <property type="evidence" value="ECO:0007669"/>
    <property type="project" value="UniProtKB-SubCell"/>
</dbReference>
<accession>A0A6N6JCD5</accession>
<evidence type="ECO:0000259" key="6">
    <source>
        <dbReference type="Pfam" id="PF13675"/>
    </source>
</evidence>
<evidence type="ECO:0000313" key="8">
    <source>
        <dbReference type="Proteomes" id="UP000436822"/>
    </source>
</evidence>
<keyword evidence="5" id="KW-0732">Signal</keyword>
<dbReference type="InterPro" id="IPR029095">
    <property type="entry name" value="NarX-like_N"/>
</dbReference>
<proteinExistence type="predicted"/>
<gene>
    <name evidence="7" type="ORF">KIN_08900</name>
</gene>
<evidence type="ECO:0000256" key="4">
    <source>
        <dbReference type="ARBA" id="ARBA00023136"/>
    </source>
</evidence>
<evidence type="ECO:0000256" key="2">
    <source>
        <dbReference type="ARBA" id="ARBA00022692"/>
    </source>
</evidence>